<dbReference type="Pfam" id="PF13289">
    <property type="entry name" value="SIR2_2"/>
    <property type="match status" value="1"/>
</dbReference>
<keyword evidence="1" id="KW-1133">Transmembrane helix</keyword>
<feature type="transmembrane region" description="Helical" evidence="1">
    <location>
        <begin position="205"/>
        <end position="225"/>
    </location>
</feature>
<comment type="caution">
    <text evidence="2">The sequence shown here is derived from an EMBL/GenBank/DDBJ whole genome shotgun (WGS) entry which is preliminary data.</text>
</comment>
<sequence length="288" mass="33491">MQKFTLLVGNGINNIEKDNSWENLIKEIGQFCKIGFAIDDEKKKQFPLLYEEIFLSSARDCNIRENDLKKFIAEKVSVIKSNVLHDAIRALPIDDIITTNYEFSLEGTMPEKNEGIVGEKLYSIFRHYTVDKKRVWHIHGDCLYPNSINLGFEHYGGQLQNIRNYVATGTSYASKKASRLPLMKRLETGHLNGASWIDLFFTTHLHIIGLTFGFVETDLWWLLTYRARMKIRDKKLVQNQISYYIPERFAAASKHKLDLFKATDVNVVVIAKDDEAYYRHIFEKITNR</sequence>
<keyword evidence="1" id="KW-0472">Membrane</keyword>
<evidence type="ECO:0008006" key="4">
    <source>
        <dbReference type="Google" id="ProtNLM"/>
    </source>
</evidence>
<dbReference type="Proteomes" id="UP000613030">
    <property type="component" value="Unassembled WGS sequence"/>
</dbReference>
<accession>A0ABS1KNK8</accession>
<protein>
    <recommendedName>
        <fullName evidence="4">SIR2-like domain-containing protein</fullName>
    </recommendedName>
</protein>
<dbReference type="EMBL" id="JAERRB010000001">
    <property type="protein sequence ID" value="MBL0740272.1"/>
    <property type="molecule type" value="Genomic_DNA"/>
</dbReference>
<gene>
    <name evidence="2" type="ORF">JI741_03545</name>
</gene>
<name>A0ABS1KNK8_9BACT</name>
<evidence type="ECO:0000256" key="1">
    <source>
        <dbReference type="SAM" id="Phobius"/>
    </source>
</evidence>
<keyword evidence="3" id="KW-1185">Reference proteome</keyword>
<evidence type="ECO:0000313" key="2">
    <source>
        <dbReference type="EMBL" id="MBL0740272.1"/>
    </source>
</evidence>
<proteinExistence type="predicted"/>
<dbReference type="RefSeq" id="WP_202007428.1">
    <property type="nucleotide sequence ID" value="NZ_JAERRB010000001.1"/>
</dbReference>
<keyword evidence="1" id="KW-0812">Transmembrane</keyword>
<evidence type="ECO:0000313" key="3">
    <source>
        <dbReference type="Proteomes" id="UP000613030"/>
    </source>
</evidence>
<organism evidence="2 3">
    <name type="scientific">Chryseolinea lacunae</name>
    <dbReference type="NCBI Taxonomy" id="2801331"/>
    <lineage>
        <taxon>Bacteria</taxon>
        <taxon>Pseudomonadati</taxon>
        <taxon>Bacteroidota</taxon>
        <taxon>Cytophagia</taxon>
        <taxon>Cytophagales</taxon>
        <taxon>Fulvivirgaceae</taxon>
        <taxon>Chryseolinea</taxon>
    </lineage>
</organism>
<reference evidence="2 3" key="1">
    <citation type="submission" date="2021-01" db="EMBL/GenBank/DDBJ databases">
        <title>Chryseolinea sp. Jin1 Genome sequencing and assembly.</title>
        <authorList>
            <person name="Kim I."/>
        </authorList>
    </citation>
    <scope>NUCLEOTIDE SEQUENCE [LARGE SCALE GENOMIC DNA]</scope>
    <source>
        <strain evidence="2 3">Jin1</strain>
    </source>
</reference>